<proteinExistence type="predicted"/>
<accession>A0ACC3CCS5</accession>
<comment type="caution">
    <text evidence="1">The sequence shown here is derived from an EMBL/GenBank/DDBJ whole genome shotgun (WGS) entry which is preliminary data.</text>
</comment>
<protein>
    <submittedName>
        <fullName evidence="1">Uncharacterized protein</fullName>
    </submittedName>
</protein>
<dbReference type="Proteomes" id="UP000798662">
    <property type="component" value="Chromosome 3"/>
</dbReference>
<evidence type="ECO:0000313" key="1">
    <source>
        <dbReference type="EMBL" id="KAK1868066.1"/>
    </source>
</evidence>
<sequence length="115" mass="12387">MYTLSLVHDGAFLCRSQYEGCVWGDSRRLATEGDASLAVGGGGIRLLRVKVFILFVFCESLVGCSVVRRASAYGSLKGWPGRMRTAAKNSVRIPVDQGTGADQAILAPHKRLMNA</sequence>
<keyword evidence="2" id="KW-1185">Reference proteome</keyword>
<evidence type="ECO:0000313" key="2">
    <source>
        <dbReference type="Proteomes" id="UP000798662"/>
    </source>
</evidence>
<dbReference type="EMBL" id="CM020620">
    <property type="protein sequence ID" value="KAK1868066.1"/>
    <property type="molecule type" value="Genomic_DNA"/>
</dbReference>
<gene>
    <name evidence="1" type="ORF">I4F81_010562</name>
</gene>
<reference evidence="1" key="1">
    <citation type="submission" date="2019-11" db="EMBL/GenBank/DDBJ databases">
        <title>Nori genome reveals adaptations in red seaweeds to the harsh intertidal environment.</title>
        <authorList>
            <person name="Wang D."/>
            <person name="Mao Y."/>
        </authorList>
    </citation>
    <scope>NUCLEOTIDE SEQUENCE</scope>
    <source>
        <tissue evidence="1">Gametophyte</tissue>
    </source>
</reference>
<organism evidence="1 2">
    <name type="scientific">Pyropia yezoensis</name>
    <name type="common">Susabi-nori</name>
    <name type="synonym">Porphyra yezoensis</name>
    <dbReference type="NCBI Taxonomy" id="2788"/>
    <lineage>
        <taxon>Eukaryota</taxon>
        <taxon>Rhodophyta</taxon>
        <taxon>Bangiophyceae</taxon>
        <taxon>Bangiales</taxon>
        <taxon>Bangiaceae</taxon>
        <taxon>Pyropia</taxon>
    </lineage>
</organism>
<name>A0ACC3CCS5_PYRYE</name>